<dbReference type="HOGENOM" id="CLU_3297558_0_0_4"/>
<sequence length="40" mass="4698">MGRRLHADEGRPRRRCRPCNRDPLILSGTAPAKTPLQWWE</sequence>
<evidence type="ECO:0000313" key="2">
    <source>
        <dbReference type="EMBL" id="EHY30916.1"/>
    </source>
</evidence>
<dbReference type="Proteomes" id="UP000004956">
    <property type="component" value="Unassembled WGS sequence"/>
</dbReference>
<name>H3KG40_9BURK</name>
<accession>H3KG40</accession>
<evidence type="ECO:0000256" key="1">
    <source>
        <dbReference type="SAM" id="MobiDB-lite"/>
    </source>
</evidence>
<keyword evidence="3" id="KW-1185">Reference proteome</keyword>
<dbReference type="STRING" id="762967.HMPREF9440_01715"/>
<comment type="caution">
    <text evidence="2">The sequence shown here is derived from an EMBL/GenBank/DDBJ whole genome shotgun (WGS) entry which is preliminary data.</text>
</comment>
<reference evidence="2 3" key="1">
    <citation type="submission" date="2011-11" db="EMBL/GenBank/DDBJ databases">
        <authorList>
            <person name="Weinstock G."/>
            <person name="Sodergren E."/>
            <person name="Clifton S."/>
            <person name="Fulton L."/>
            <person name="Fulton B."/>
            <person name="Courtney L."/>
            <person name="Fronick C."/>
            <person name="Harrison M."/>
            <person name="Strong C."/>
            <person name="Farmer C."/>
            <person name="Delahaunty K."/>
            <person name="Markovic C."/>
            <person name="Hall O."/>
            <person name="Minx P."/>
            <person name="Tomlinson C."/>
            <person name="Mitreva M."/>
            <person name="Hou S."/>
            <person name="Chen J."/>
            <person name="Wollam A."/>
            <person name="Pepin K.H."/>
            <person name="Johnson M."/>
            <person name="Bhonagiri V."/>
            <person name="Zhang X."/>
            <person name="Suruliraj S."/>
            <person name="Warren W."/>
            <person name="Chinwalla A."/>
            <person name="Mardis E.R."/>
            <person name="Wilson R.K."/>
        </authorList>
    </citation>
    <scope>NUCLEOTIDE SEQUENCE [LARGE SCALE GENOMIC DNA]</scope>
    <source>
        <strain evidence="2 3">YIT 11816</strain>
    </source>
</reference>
<dbReference type="EMBL" id="AFBQ01000259">
    <property type="protein sequence ID" value="EHY30916.1"/>
    <property type="molecule type" value="Genomic_DNA"/>
</dbReference>
<organism evidence="2 3">
    <name type="scientific">Sutterella parvirubra YIT 11816</name>
    <dbReference type="NCBI Taxonomy" id="762967"/>
    <lineage>
        <taxon>Bacteria</taxon>
        <taxon>Pseudomonadati</taxon>
        <taxon>Pseudomonadota</taxon>
        <taxon>Betaproteobacteria</taxon>
        <taxon>Burkholderiales</taxon>
        <taxon>Sutterellaceae</taxon>
        <taxon>Sutterella</taxon>
    </lineage>
</organism>
<dbReference type="AlphaFoldDB" id="H3KG40"/>
<gene>
    <name evidence="2" type="ORF">HMPREF9440_01715</name>
</gene>
<evidence type="ECO:0000313" key="3">
    <source>
        <dbReference type="Proteomes" id="UP000004956"/>
    </source>
</evidence>
<proteinExistence type="predicted"/>
<protein>
    <submittedName>
        <fullName evidence="2">Uncharacterized protein</fullName>
    </submittedName>
</protein>
<feature type="region of interest" description="Disordered" evidence="1">
    <location>
        <begin position="1"/>
        <end position="40"/>
    </location>
</feature>
<feature type="compositionally biased region" description="Basic and acidic residues" evidence="1">
    <location>
        <begin position="1"/>
        <end position="11"/>
    </location>
</feature>